<dbReference type="SUPFAM" id="SSF52540">
    <property type="entry name" value="P-loop containing nucleoside triphosphate hydrolases"/>
    <property type="match status" value="1"/>
</dbReference>
<dbReference type="InterPro" id="IPR049945">
    <property type="entry name" value="AAA_22"/>
</dbReference>
<evidence type="ECO:0000256" key="7">
    <source>
        <dbReference type="ARBA" id="ARBA00023054"/>
    </source>
</evidence>
<protein>
    <recommendedName>
        <fullName evidence="11">ORC1/DEAH AAA+ ATPase domain-containing protein</fullName>
    </recommendedName>
</protein>
<evidence type="ECO:0000256" key="3">
    <source>
        <dbReference type="ARBA" id="ARBA00022490"/>
    </source>
</evidence>
<feature type="compositionally biased region" description="Basic and acidic residues" evidence="10">
    <location>
        <begin position="271"/>
        <end position="294"/>
    </location>
</feature>
<feature type="compositionally biased region" description="Low complexity" evidence="10">
    <location>
        <begin position="142"/>
        <end position="160"/>
    </location>
</feature>
<reference evidence="13" key="5">
    <citation type="submission" date="2018-04" db="UniProtKB">
        <authorList>
            <consortium name="EnsemblFungi"/>
        </authorList>
    </citation>
    <scope>IDENTIFICATION</scope>
    <source>
        <strain evidence="13">R3-111a-1</strain>
    </source>
</reference>
<keyword evidence="4" id="KW-0493">Microtubule</keyword>
<dbReference type="eggNOG" id="KOG1840">
    <property type="taxonomic scope" value="Eukaryota"/>
</dbReference>
<dbReference type="GO" id="GO:0005737">
    <property type="term" value="C:cytoplasm"/>
    <property type="evidence" value="ECO:0007669"/>
    <property type="project" value="TreeGrafter"/>
</dbReference>
<dbReference type="EnsemblFungi" id="EJT68930">
    <property type="protein sequence ID" value="EJT68930"/>
    <property type="gene ID" value="GGTG_13519"/>
</dbReference>
<dbReference type="Gene3D" id="3.40.50.300">
    <property type="entry name" value="P-loop containing nucleotide triphosphate hydrolases"/>
    <property type="match status" value="1"/>
</dbReference>
<evidence type="ECO:0000256" key="10">
    <source>
        <dbReference type="SAM" id="MobiDB-lite"/>
    </source>
</evidence>
<feature type="compositionally biased region" description="Basic and acidic residues" evidence="10">
    <location>
        <begin position="1"/>
        <end position="16"/>
    </location>
</feature>
<evidence type="ECO:0000256" key="9">
    <source>
        <dbReference type="ARBA" id="ARBA00023212"/>
    </source>
</evidence>
<dbReference type="GeneID" id="20353977"/>
<dbReference type="SUPFAM" id="SSF48452">
    <property type="entry name" value="TPR-like"/>
    <property type="match status" value="1"/>
</dbReference>
<feature type="region of interest" description="Disordered" evidence="10">
    <location>
        <begin position="266"/>
        <end position="317"/>
    </location>
</feature>
<gene>
    <name evidence="13" type="primary">20353977</name>
    <name evidence="12" type="ORF">GGTG_13519</name>
</gene>
<dbReference type="GO" id="GO:0016887">
    <property type="term" value="F:ATP hydrolysis activity"/>
    <property type="evidence" value="ECO:0007669"/>
    <property type="project" value="InterPro"/>
</dbReference>
<dbReference type="HOGENOM" id="CLU_004693_0_0_1"/>
<dbReference type="EMBL" id="GL385409">
    <property type="protein sequence ID" value="EJT68930.1"/>
    <property type="molecule type" value="Genomic_DNA"/>
</dbReference>
<feature type="region of interest" description="Disordered" evidence="10">
    <location>
        <begin position="1"/>
        <end position="25"/>
    </location>
</feature>
<evidence type="ECO:0000259" key="11">
    <source>
        <dbReference type="Pfam" id="PF13401"/>
    </source>
</evidence>
<dbReference type="GO" id="GO:0005874">
    <property type="term" value="C:microtubule"/>
    <property type="evidence" value="ECO:0007669"/>
    <property type="project" value="UniProtKB-KW"/>
</dbReference>
<reference evidence="12" key="2">
    <citation type="submission" date="2010-07" db="EMBL/GenBank/DDBJ databases">
        <authorList>
            <consortium name="The Broad Institute Genome Sequencing Platform"/>
            <consortium name="Broad Institute Genome Sequencing Center for Infectious Disease"/>
            <person name="Ma L.-J."/>
            <person name="Dead R."/>
            <person name="Young S."/>
            <person name="Zeng Q."/>
            <person name="Koehrsen M."/>
            <person name="Alvarado L."/>
            <person name="Berlin A."/>
            <person name="Chapman S.B."/>
            <person name="Chen Z."/>
            <person name="Freedman E."/>
            <person name="Gellesch M."/>
            <person name="Goldberg J."/>
            <person name="Griggs A."/>
            <person name="Gujja S."/>
            <person name="Heilman E.R."/>
            <person name="Heiman D."/>
            <person name="Hepburn T."/>
            <person name="Howarth C."/>
            <person name="Jen D."/>
            <person name="Larson L."/>
            <person name="Mehta T."/>
            <person name="Neiman D."/>
            <person name="Pearson M."/>
            <person name="Roberts A."/>
            <person name="Saif S."/>
            <person name="Shea T."/>
            <person name="Shenoy N."/>
            <person name="Sisk P."/>
            <person name="Stolte C."/>
            <person name="Sykes S."/>
            <person name="Walk T."/>
            <person name="White J."/>
            <person name="Yandava C."/>
            <person name="Haas B."/>
            <person name="Nusbaum C."/>
            <person name="Birren B."/>
        </authorList>
    </citation>
    <scope>NUCLEOTIDE SEQUENCE</scope>
    <source>
        <strain evidence="12">R3-111a-1</strain>
    </source>
</reference>
<dbReference type="Pfam" id="PF13401">
    <property type="entry name" value="AAA_22"/>
    <property type="match status" value="1"/>
</dbReference>
<evidence type="ECO:0000256" key="6">
    <source>
        <dbReference type="ARBA" id="ARBA00022803"/>
    </source>
</evidence>
<dbReference type="STRING" id="644352.J3PJ37"/>
<comment type="subcellular location">
    <subcellularLocation>
        <location evidence="1">Cytoplasm</location>
        <location evidence="1">Cytoskeleton</location>
    </subcellularLocation>
</comment>
<evidence type="ECO:0000256" key="4">
    <source>
        <dbReference type="ARBA" id="ARBA00022701"/>
    </source>
</evidence>
<evidence type="ECO:0000313" key="13">
    <source>
        <dbReference type="EnsemblFungi" id="EJT68930"/>
    </source>
</evidence>
<reference evidence="13" key="4">
    <citation type="journal article" date="2015" name="G3 (Bethesda)">
        <title>Genome sequences of three phytopathogenic species of the Magnaporthaceae family of fungi.</title>
        <authorList>
            <person name="Okagaki L.H."/>
            <person name="Nunes C.C."/>
            <person name="Sailsbery J."/>
            <person name="Clay B."/>
            <person name="Brown D."/>
            <person name="John T."/>
            <person name="Oh Y."/>
            <person name="Young N."/>
            <person name="Fitzgerald M."/>
            <person name="Haas B.J."/>
            <person name="Zeng Q."/>
            <person name="Young S."/>
            <person name="Adiconis X."/>
            <person name="Fan L."/>
            <person name="Levin J.Z."/>
            <person name="Mitchell T.K."/>
            <person name="Okubara P.A."/>
            <person name="Farman M.L."/>
            <person name="Kohn L.M."/>
            <person name="Birren B."/>
            <person name="Ma L.-J."/>
            <person name="Dean R.A."/>
        </authorList>
    </citation>
    <scope>NUCLEOTIDE SEQUENCE</scope>
    <source>
        <strain evidence="13">R3-111a-1</strain>
    </source>
</reference>
<keyword evidence="3" id="KW-0963">Cytoplasm</keyword>
<feature type="region of interest" description="Disordered" evidence="10">
    <location>
        <begin position="122"/>
        <end position="174"/>
    </location>
</feature>
<dbReference type="PANTHER" id="PTHR45783:SF3">
    <property type="entry name" value="KINESIN LIGHT CHAIN"/>
    <property type="match status" value="1"/>
</dbReference>
<evidence type="ECO:0000256" key="5">
    <source>
        <dbReference type="ARBA" id="ARBA00022737"/>
    </source>
</evidence>
<evidence type="ECO:0000256" key="2">
    <source>
        <dbReference type="ARBA" id="ARBA00009622"/>
    </source>
</evidence>
<dbReference type="GO" id="GO:0007018">
    <property type="term" value="P:microtubule-based movement"/>
    <property type="evidence" value="ECO:0007669"/>
    <property type="project" value="TreeGrafter"/>
</dbReference>
<organism evidence="12">
    <name type="scientific">Gaeumannomyces tritici (strain R3-111a-1)</name>
    <name type="common">Wheat and barley take-all root rot fungus</name>
    <name type="synonym">Gaeumannomyces graminis var. tritici</name>
    <dbReference type="NCBI Taxonomy" id="644352"/>
    <lineage>
        <taxon>Eukaryota</taxon>
        <taxon>Fungi</taxon>
        <taxon>Dikarya</taxon>
        <taxon>Ascomycota</taxon>
        <taxon>Pezizomycotina</taxon>
        <taxon>Sordariomycetes</taxon>
        <taxon>Sordariomycetidae</taxon>
        <taxon>Magnaporthales</taxon>
        <taxon>Magnaporthaceae</taxon>
        <taxon>Gaeumannomyces</taxon>
    </lineage>
</organism>
<dbReference type="Proteomes" id="UP000006039">
    <property type="component" value="Unassembled WGS sequence"/>
</dbReference>
<keyword evidence="14" id="KW-1185">Reference proteome</keyword>
<feature type="compositionally biased region" description="Polar residues" evidence="10">
    <location>
        <begin position="546"/>
        <end position="562"/>
    </location>
</feature>
<comment type="similarity">
    <text evidence="2">Belongs to the kinesin light chain family.</text>
</comment>
<reference evidence="14" key="1">
    <citation type="submission" date="2010-07" db="EMBL/GenBank/DDBJ databases">
        <title>The genome sequence of Gaeumannomyces graminis var. tritici strain R3-111a-1.</title>
        <authorList>
            <consortium name="The Broad Institute Genome Sequencing Platform"/>
            <person name="Ma L.-J."/>
            <person name="Dead R."/>
            <person name="Young S."/>
            <person name="Zeng Q."/>
            <person name="Koehrsen M."/>
            <person name="Alvarado L."/>
            <person name="Berlin A."/>
            <person name="Chapman S.B."/>
            <person name="Chen Z."/>
            <person name="Freedman E."/>
            <person name="Gellesch M."/>
            <person name="Goldberg J."/>
            <person name="Griggs A."/>
            <person name="Gujja S."/>
            <person name="Heilman E.R."/>
            <person name="Heiman D."/>
            <person name="Hepburn T."/>
            <person name="Howarth C."/>
            <person name="Jen D."/>
            <person name="Larson L."/>
            <person name="Mehta T."/>
            <person name="Neiman D."/>
            <person name="Pearson M."/>
            <person name="Roberts A."/>
            <person name="Saif S."/>
            <person name="Shea T."/>
            <person name="Shenoy N."/>
            <person name="Sisk P."/>
            <person name="Stolte C."/>
            <person name="Sykes S."/>
            <person name="Walk T."/>
            <person name="White J."/>
            <person name="Yandava C."/>
            <person name="Haas B."/>
            <person name="Nusbaum C."/>
            <person name="Birren B."/>
        </authorList>
    </citation>
    <scope>NUCLEOTIDE SEQUENCE [LARGE SCALE GENOMIC DNA]</scope>
    <source>
        <strain evidence="14">R3-111a-1</strain>
    </source>
</reference>
<dbReference type="GO" id="GO:0005871">
    <property type="term" value="C:kinesin complex"/>
    <property type="evidence" value="ECO:0007669"/>
    <property type="project" value="InterPro"/>
</dbReference>
<evidence type="ECO:0000313" key="12">
    <source>
        <dbReference type="EMBL" id="EJT68930.1"/>
    </source>
</evidence>
<dbReference type="Pfam" id="PF13424">
    <property type="entry name" value="TPR_12"/>
    <property type="match status" value="4"/>
</dbReference>
<dbReference type="RefSeq" id="XP_009229692.1">
    <property type="nucleotide sequence ID" value="XM_009231428.1"/>
</dbReference>
<dbReference type="InterPro" id="IPR027417">
    <property type="entry name" value="P-loop_NTPase"/>
</dbReference>
<dbReference type="VEuPathDB" id="FungiDB:GGTG_13519"/>
<dbReference type="InterPro" id="IPR011990">
    <property type="entry name" value="TPR-like_helical_dom_sf"/>
</dbReference>
<feature type="domain" description="ORC1/DEAH AAA+ ATPase" evidence="11">
    <location>
        <begin position="696"/>
        <end position="785"/>
    </location>
</feature>
<keyword evidence="8" id="KW-0505">Motor protein</keyword>
<keyword evidence="6" id="KW-0802">TPR repeat</keyword>
<dbReference type="OrthoDB" id="427518at2759"/>
<dbReference type="Gene3D" id="1.25.40.10">
    <property type="entry name" value="Tetratricopeptide repeat domain"/>
    <property type="match status" value="3"/>
</dbReference>
<dbReference type="SMART" id="SM00028">
    <property type="entry name" value="TPR"/>
    <property type="match status" value="7"/>
</dbReference>
<feature type="region of interest" description="Disordered" evidence="10">
    <location>
        <begin position="536"/>
        <end position="563"/>
    </location>
</feature>
<accession>J3PJ37</accession>
<sequence>MNSDGRNELGHGDRKAANLTMGPERQEVELNTTANLRSLALSCRAQLRRLSEQGESERDSTRVSDNFWASRQSAEFGLWCFKVGVDRQGRASIDRRLKDVPDLCDIFRNLLHSLESDLKEFGQPTMEVTTSSTDSVPRDVGSDSSSSLSFDSLSSSEGSEGQARGPPGRSQIDQRNETLRRHIEHTIDRLQGHTLWIIQTAARHRQERVEVYLKKDGPKVAYEAFKRIAAHRANNQFEKASEAIKTRIAESFARRRIKFDYLRDHQRKRARESSLPEPHRAPRDVVSLPRHDSKSAAAAPEGYAQPGQSPEATKGPHEMGAVNQMTILSDTEITQLDPLPAAGLQRRPESVTSVVIRGVEFPPPPKITDASFECPYCRFELRASDAEISRWTQHVMHDFEPYFCTVEHCEAPFSSPDTFDGLMAHLQSHVPVRYHFDMPDGEHREFDHESELEDQIKTTEEYRSMPSNSLDAFKAASRGRGIFTFSICPFCGGYPDSLEKSGFLDPSQLESQRELRYHIKQHMQLIALFLPPYREDIPEDDDDAEGTSSARRQSTSETSSADQGEAVMICGRDECDCQDIAEQSVVKPLDLENNNDYWIAIFQGTGLYDRSGVSNDYFLDMDNIKLGPFIARWKSQNIGPAHASAGDMINFHFGDQSTTRPRCHTIPFPRSTALVERGGIFSELERLLPPRAEWQSAALWGLGGSGKTQVALEYAYRRWYNSAPCSVFWVHADNEATFTQDYQSIAKKLRLPANLQDEELLAAVRDRIEAEPSWVLVLDNADNLGLFGVGWRKPGASRQPHRATTDYAPKNLHQFVPRSPTGTVLWTSRDERIAGSLVVAGQTINVARMEAGEAVKLLETIRNRAIDDTEQDNASALLAELDWLPLAISQAAAYMRRTRTPIEEYLSKLKGGKRRWRILRASEPDVHRRCENIPEQMMKKAAKHFESRRAQLSDNEDESDSEDEDAIDAITRLREFSFLSLRASDWGRAYEMHKLVQEAARYRLRAKEDETLFAKAALRIADNLFPERQRELWEEAEKYLVHAQRAGEWAELCGEEEAAALLTRVSSYLYDRGRWRDREPVDKKAYELRREVLGDRHPDTIQSMASLATTYHSQGRYDEAEKMRVEVLALQRDMLGDKHPDTIGSMADLATTYHSQGRYDEAEKMEIKVLALRRDVLGDKHPDTIGSMASLATTYHSQGRYDEAEKISVEVLALRRDVLGDKHPDTIGSMADLATTYEDQGRYDEAKKISVEVLALRRDVLGDKHPDTIGSMADLATTYHSQGRYDEAEKMEVEVLALRRDVLGDKHPDTIGSMADLATTYGCQGRYDEVEKMQVEVLALRRDVLGDKHPDTIRSMADLATTYHNQRRYDEAEKINMEALALRRDVLGDKHPHTIQSMYGLAFTWNSLGRYDEALALMDDCARLRSRVLGPNHPDTQDSLRLLTSWKRD</sequence>
<keyword evidence="9" id="KW-0206">Cytoskeleton</keyword>
<keyword evidence="7" id="KW-0175">Coiled coil</keyword>
<dbReference type="InterPro" id="IPR019734">
    <property type="entry name" value="TPR_rpt"/>
</dbReference>
<proteinExistence type="inferred from homology"/>
<feature type="compositionally biased region" description="Polar residues" evidence="10">
    <location>
        <begin position="126"/>
        <end position="135"/>
    </location>
</feature>
<dbReference type="InterPro" id="IPR002151">
    <property type="entry name" value="Kinesin_light"/>
</dbReference>
<name>J3PJ37_GAET3</name>
<evidence type="ECO:0000313" key="14">
    <source>
        <dbReference type="Proteomes" id="UP000006039"/>
    </source>
</evidence>
<keyword evidence="5" id="KW-0677">Repeat</keyword>
<dbReference type="Pfam" id="PF13374">
    <property type="entry name" value="TPR_10"/>
    <property type="match status" value="1"/>
</dbReference>
<evidence type="ECO:0000256" key="8">
    <source>
        <dbReference type="ARBA" id="ARBA00023175"/>
    </source>
</evidence>
<dbReference type="PANTHER" id="PTHR45783">
    <property type="entry name" value="KINESIN LIGHT CHAIN"/>
    <property type="match status" value="1"/>
</dbReference>
<dbReference type="GO" id="GO:0019894">
    <property type="term" value="F:kinesin binding"/>
    <property type="evidence" value="ECO:0007669"/>
    <property type="project" value="TreeGrafter"/>
</dbReference>
<evidence type="ECO:0000256" key="1">
    <source>
        <dbReference type="ARBA" id="ARBA00004245"/>
    </source>
</evidence>
<reference evidence="12" key="3">
    <citation type="submission" date="2010-09" db="EMBL/GenBank/DDBJ databases">
        <title>Annotation of Gaeumannomyces graminis var. tritici R3-111a-1.</title>
        <authorList>
            <consortium name="The Broad Institute Genome Sequencing Platform"/>
            <person name="Ma L.-J."/>
            <person name="Dead R."/>
            <person name="Young S.K."/>
            <person name="Zeng Q."/>
            <person name="Gargeya S."/>
            <person name="Fitzgerald M."/>
            <person name="Haas B."/>
            <person name="Abouelleil A."/>
            <person name="Alvarado L."/>
            <person name="Arachchi H.M."/>
            <person name="Berlin A."/>
            <person name="Brown A."/>
            <person name="Chapman S.B."/>
            <person name="Chen Z."/>
            <person name="Dunbar C."/>
            <person name="Freedman E."/>
            <person name="Gearin G."/>
            <person name="Gellesch M."/>
            <person name="Goldberg J."/>
            <person name="Griggs A."/>
            <person name="Gujja S."/>
            <person name="Heiman D."/>
            <person name="Howarth C."/>
            <person name="Larson L."/>
            <person name="Lui A."/>
            <person name="MacDonald P.J.P."/>
            <person name="Mehta T."/>
            <person name="Montmayeur A."/>
            <person name="Murphy C."/>
            <person name="Neiman D."/>
            <person name="Pearson M."/>
            <person name="Priest M."/>
            <person name="Roberts A."/>
            <person name="Saif S."/>
            <person name="Shea T."/>
            <person name="Shenoy N."/>
            <person name="Sisk P."/>
            <person name="Stolte C."/>
            <person name="Sykes S."/>
            <person name="Yandava C."/>
            <person name="Wortman J."/>
            <person name="Nusbaum C."/>
            <person name="Birren B."/>
        </authorList>
    </citation>
    <scope>NUCLEOTIDE SEQUENCE</scope>
    <source>
        <strain evidence="12">R3-111a-1</strain>
    </source>
</reference>